<dbReference type="PANTHER" id="PTHR41287:SF1">
    <property type="entry name" value="PROTEIN YMFN"/>
    <property type="match status" value="1"/>
</dbReference>
<dbReference type="GO" id="GO:0004519">
    <property type="term" value="F:endonuclease activity"/>
    <property type="evidence" value="ECO:0007669"/>
    <property type="project" value="InterPro"/>
</dbReference>
<dbReference type="Proteomes" id="UP000050949">
    <property type="component" value="Unassembled WGS sequence"/>
</dbReference>
<organism evidence="3 4">
    <name type="scientific">Schleiferilactobacillus harbinensis DSM 16991</name>
    <dbReference type="NCBI Taxonomy" id="1122147"/>
    <lineage>
        <taxon>Bacteria</taxon>
        <taxon>Bacillati</taxon>
        <taxon>Bacillota</taxon>
        <taxon>Bacilli</taxon>
        <taxon>Lactobacillales</taxon>
        <taxon>Lactobacillaceae</taxon>
        <taxon>Schleiferilactobacillus</taxon>
    </lineage>
</organism>
<dbReference type="eggNOG" id="COG4626">
    <property type="taxonomic scope" value="Bacteria"/>
</dbReference>
<evidence type="ECO:0000313" key="4">
    <source>
        <dbReference type="Proteomes" id="UP000050949"/>
    </source>
</evidence>
<comment type="caution">
    <text evidence="3">The sequence shown here is derived from an EMBL/GenBank/DDBJ whole genome shotgun (WGS) entry which is preliminary data.</text>
</comment>
<dbReference type="PATRIC" id="fig|1122147.4.peg.1038"/>
<evidence type="ECO:0000259" key="1">
    <source>
        <dbReference type="Pfam" id="PF03354"/>
    </source>
</evidence>
<gene>
    <name evidence="3" type="ORF">FC91_GL001003</name>
</gene>
<dbReference type="OrthoDB" id="9760250at2"/>
<feature type="domain" description="Terminase large subunit-like endonuclease" evidence="2">
    <location>
        <begin position="247"/>
        <end position="526"/>
    </location>
</feature>
<evidence type="ECO:0000313" key="3">
    <source>
        <dbReference type="EMBL" id="KRM29180.1"/>
    </source>
</evidence>
<proteinExistence type="predicted"/>
<dbReference type="InterPro" id="IPR046462">
    <property type="entry name" value="TerL_nuclease"/>
</dbReference>
<sequence>MSYVTDYLKLYDDGKVVWNKERIQLAEYVRKNILDNDELYFDERKIDNFVGFTEKWFFPLQPFQKFLASFVFLYRKADDTAFYRDFLWMMGRGAGKNGLISAISAFLISELNGVQAYDGSIVANSEDQAKTSVVEVSNVVHSHPDPLERAFYATSTLVRSRATNSVLKYRTSNGNTKDGLRDGFVIFDEIHEYHDASNVNVHISGLGKKLPPRVFYIGTDGYVRDGFIDKLKARAARVLEGKAQPDLIFPWICKIDEEDEADDPKMWEKANPMLSKPLTPYAKGLYKEIERQFNELSENPSGKEEFMTKRMDYPSQSQESSVAPWEEIAATNQPIPDNIEGRQAIGSVDFATTRDFMAAAVTVKYGDKLVTMEHQWATKVFVDRQYQYSRKDYGEAKPNQRLHIPIADWEEKGLLTIVRAPILDPKDALNWMGEMRQRFNIVEVVMDNYRASIMRAMFEEASFEVSIIRNPTAIDGLLATVIDNGFPNRRFIWGDNPLLRWNTNNVLVKIDGRGNKQYLKKEEIRRKTDGFKAFEYTLYSIDKISDQDVSGSLDMLAGLNF</sequence>
<dbReference type="RefSeq" id="WP_035440498.1">
    <property type="nucleotide sequence ID" value="NZ_AUEH01000027.1"/>
</dbReference>
<accession>A0A0R1XRJ4</accession>
<protein>
    <submittedName>
        <fullName evidence="3">Terminase</fullName>
    </submittedName>
</protein>
<dbReference type="Pfam" id="PF20441">
    <property type="entry name" value="TerL_nuclease"/>
    <property type="match status" value="1"/>
</dbReference>
<evidence type="ECO:0000259" key="2">
    <source>
        <dbReference type="Pfam" id="PF20441"/>
    </source>
</evidence>
<dbReference type="Gene3D" id="3.40.50.300">
    <property type="entry name" value="P-loop containing nucleotide triphosphate hydrolases"/>
    <property type="match status" value="1"/>
</dbReference>
<name>A0A0R1XRJ4_9LACO</name>
<dbReference type="Pfam" id="PF03354">
    <property type="entry name" value="TerL_ATPase"/>
    <property type="match status" value="1"/>
</dbReference>
<dbReference type="InterPro" id="IPR046461">
    <property type="entry name" value="TerL_ATPase"/>
</dbReference>
<dbReference type="InterPro" id="IPR005021">
    <property type="entry name" value="Terminase_largesu-like"/>
</dbReference>
<dbReference type="EMBL" id="AZFW01000017">
    <property type="protein sequence ID" value="KRM29180.1"/>
    <property type="molecule type" value="Genomic_DNA"/>
</dbReference>
<dbReference type="InterPro" id="IPR027417">
    <property type="entry name" value="P-loop_NTPase"/>
</dbReference>
<dbReference type="PANTHER" id="PTHR41287">
    <property type="match status" value="1"/>
</dbReference>
<dbReference type="AlphaFoldDB" id="A0A0R1XRJ4"/>
<reference evidence="3 4" key="1">
    <citation type="journal article" date="2015" name="Genome Announc.">
        <title>Expanding the biotechnology potential of lactobacilli through comparative genomics of 213 strains and associated genera.</title>
        <authorList>
            <person name="Sun Z."/>
            <person name="Harris H.M."/>
            <person name="McCann A."/>
            <person name="Guo C."/>
            <person name="Argimon S."/>
            <person name="Zhang W."/>
            <person name="Yang X."/>
            <person name="Jeffery I.B."/>
            <person name="Cooney J.C."/>
            <person name="Kagawa T.F."/>
            <person name="Liu W."/>
            <person name="Song Y."/>
            <person name="Salvetti E."/>
            <person name="Wrobel A."/>
            <person name="Rasinkangas P."/>
            <person name="Parkhill J."/>
            <person name="Rea M.C."/>
            <person name="O'Sullivan O."/>
            <person name="Ritari J."/>
            <person name="Douillard F.P."/>
            <person name="Paul Ross R."/>
            <person name="Yang R."/>
            <person name="Briner A.E."/>
            <person name="Felis G.E."/>
            <person name="de Vos W.M."/>
            <person name="Barrangou R."/>
            <person name="Klaenhammer T.R."/>
            <person name="Caufield P.W."/>
            <person name="Cui Y."/>
            <person name="Zhang H."/>
            <person name="O'Toole P.W."/>
        </authorList>
    </citation>
    <scope>NUCLEOTIDE SEQUENCE [LARGE SCALE GENOMIC DNA]</scope>
    <source>
        <strain evidence="3 4">DSM 16991</strain>
    </source>
</reference>
<feature type="domain" description="Terminase large subunit-like ATPase" evidence="1">
    <location>
        <begin position="62"/>
        <end position="232"/>
    </location>
</feature>